<dbReference type="Proteomes" id="UP000515203">
    <property type="component" value="Unplaced"/>
</dbReference>
<protein>
    <submittedName>
        <fullName evidence="3">Uncharacterized protein</fullName>
    </submittedName>
</protein>
<dbReference type="InParanoid" id="A0A6P6F0U3"/>
<dbReference type="GeneID" id="101559714"/>
<feature type="compositionally biased region" description="Polar residues" evidence="1">
    <location>
        <begin position="1"/>
        <end position="21"/>
    </location>
</feature>
<dbReference type="OrthoDB" id="9888309at2759"/>
<name>A0A6P6F0U3_OCTDE</name>
<feature type="region of interest" description="Disordered" evidence="1">
    <location>
        <begin position="191"/>
        <end position="269"/>
    </location>
</feature>
<accession>A0A6P6F0U3</accession>
<dbReference type="AlphaFoldDB" id="A0A6P6F0U3"/>
<reference evidence="3" key="1">
    <citation type="submission" date="2025-08" db="UniProtKB">
        <authorList>
            <consortium name="RefSeq"/>
        </authorList>
    </citation>
    <scope>IDENTIFICATION</scope>
</reference>
<sequence>MSGILPSTTRQAGPQAPSNSGLGRASRAAAVEPLAGLSGRRAALPGVAGLPAPEHAPPKGCTRVGWRPGCRPPPHHAAARKGSRLGLVTGRRWLPRCPLPPLPALQPPPTEAPRSRHPKKPLSKSLPSAEPPEGISFPPALLKEAKVSALSPEMKTEASTVSGSSLGSGFPFENSWRKAVSETQKIRKEYTTTFGLEEPKEHVKMPHLPRLPSCPKSVSSAPTEAHKQLPHAHLEMPASRIKKTKKTCTMVPLQKKSKDSGFSDPLTGAPSEYLQRLSRLAILEYDTIRQETSKKSSGGWKSKMNRPAEPVSGKCLASEL</sequence>
<feature type="region of interest" description="Disordered" evidence="1">
    <location>
        <begin position="44"/>
        <end position="168"/>
    </location>
</feature>
<evidence type="ECO:0000313" key="2">
    <source>
        <dbReference type="Proteomes" id="UP000515203"/>
    </source>
</evidence>
<evidence type="ECO:0000256" key="1">
    <source>
        <dbReference type="SAM" id="MobiDB-lite"/>
    </source>
</evidence>
<dbReference type="RefSeq" id="XP_023578161.1">
    <property type="nucleotide sequence ID" value="XM_023722393.1"/>
</dbReference>
<dbReference type="Pfam" id="PF17690">
    <property type="entry name" value="DUF5537"/>
    <property type="match status" value="1"/>
</dbReference>
<gene>
    <name evidence="3" type="primary">CUNH8orf89</name>
</gene>
<feature type="region of interest" description="Disordered" evidence="1">
    <location>
        <begin position="290"/>
        <end position="320"/>
    </location>
</feature>
<keyword evidence="2" id="KW-1185">Reference proteome</keyword>
<feature type="compositionally biased region" description="Polar residues" evidence="1">
    <location>
        <begin position="157"/>
        <end position="167"/>
    </location>
</feature>
<organism evidence="2 3">
    <name type="scientific">Octodon degus</name>
    <name type="common">Degu</name>
    <name type="synonym">Sciurus degus</name>
    <dbReference type="NCBI Taxonomy" id="10160"/>
    <lineage>
        <taxon>Eukaryota</taxon>
        <taxon>Metazoa</taxon>
        <taxon>Chordata</taxon>
        <taxon>Craniata</taxon>
        <taxon>Vertebrata</taxon>
        <taxon>Euteleostomi</taxon>
        <taxon>Mammalia</taxon>
        <taxon>Eutheria</taxon>
        <taxon>Euarchontoglires</taxon>
        <taxon>Glires</taxon>
        <taxon>Rodentia</taxon>
        <taxon>Hystricomorpha</taxon>
        <taxon>Octodontidae</taxon>
        <taxon>Octodon</taxon>
    </lineage>
</organism>
<dbReference type="CTD" id="104946270"/>
<feature type="region of interest" description="Disordered" evidence="1">
    <location>
        <begin position="1"/>
        <end position="28"/>
    </location>
</feature>
<proteinExistence type="predicted"/>
<evidence type="ECO:0000313" key="3">
    <source>
        <dbReference type="RefSeq" id="XP_023578161.1"/>
    </source>
</evidence>
<feature type="compositionally biased region" description="Low complexity" evidence="1">
    <location>
        <begin position="44"/>
        <end position="53"/>
    </location>
</feature>
<dbReference type="InterPro" id="IPR040505">
    <property type="entry name" value="DUF5537"/>
</dbReference>
<feature type="compositionally biased region" description="Basic residues" evidence="1">
    <location>
        <begin position="73"/>
        <end position="83"/>
    </location>
</feature>
<feature type="compositionally biased region" description="Pro residues" evidence="1">
    <location>
        <begin position="97"/>
        <end position="111"/>
    </location>
</feature>